<protein>
    <submittedName>
        <fullName evidence="2">SMI1/KNR4 family protein</fullName>
    </submittedName>
</protein>
<accession>A0A4R5FMZ6</accession>
<sequence>MWSDLIGRLYDGAQFATPASDEEIDQIQRRLGQEVPVELRDFLRGTNGVQDEYGSGLVWSVQQIIEENEAFRRSADFARLYMSFDQLMFVGDNGGGDQFAYVRVPVARDDVFVWDHETDDRKRVAGSLKDYLERRAGSDGDEWYR</sequence>
<dbReference type="EMBL" id="SMLD01000034">
    <property type="protein sequence ID" value="TDE54097.1"/>
    <property type="molecule type" value="Genomic_DNA"/>
</dbReference>
<comment type="caution">
    <text evidence="2">The sequence shown here is derived from an EMBL/GenBank/DDBJ whole genome shotgun (WGS) entry which is preliminary data.</text>
</comment>
<dbReference type="AlphaFoldDB" id="A0A4R5FMZ6"/>
<dbReference type="InterPro" id="IPR018958">
    <property type="entry name" value="Knr4/Smi1-like_dom"/>
</dbReference>
<dbReference type="Gene3D" id="3.40.1580.10">
    <property type="entry name" value="SMI1/KNR4-like"/>
    <property type="match status" value="1"/>
</dbReference>
<dbReference type="Pfam" id="PF09346">
    <property type="entry name" value="SMI1_KNR4"/>
    <property type="match status" value="1"/>
</dbReference>
<dbReference type="RefSeq" id="WP_132631025.1">
    <property type="nucleotide sequence ID" value="NZ_SMLD01000034.1"/>
</dbReference>
<reference evidence="2 3" key="1">
    <citation type="submission" date="2019-03" db="EMBL/GenBank/DDBJ databases">
        <title>Draft genome sequences of novel Actinobacteria.</title>
        <authorList>
            <person name="Sahin N."/>
            <person name="Ay H."/>
            <person name="Saygin H."/>
        </authorList>
    </citation>
    <scope>NUCLEOTIDE SEQUENCE [LARGE SCALE GENOMIC DNA]</scope>
    <source>
        <strain evidence="2 3">6K102</strain>
    </source>
</reference>
<dbReference type="SMART" id="SM00860">
    <property type="entry name" value="SMI1_KNR4"/>
    <property type="match status" value="1"/>
</dbReference>
<feature type="domain" description="Knr4/Smi1-like" evidence="1">
    <location>
        <begin position="18"/>
        <end position="134"/>
    </location>
</feature>
<organism evidence="2 3">
    <name type="scientific">Nonomuraea mesophila</name>
    <dbReference type="NCBI Taxonomy" id="2530382"/>
    <lineage>
        <taxon>Bacteria</taxon>
        <taxon>Bacillati</taxon>
        <taxon>Actinomycetota</taxon>
        <taxon>Actinomycetes</taxon>
        <taxon>Streptosporangiales</taxon>
        <taxon>Streptosporangiaceae</taxon>
        <taxon>Nonomuraea</taxon>
    </lineage>
</organism>
<dbReference type="InterPro" id="IPR037883">
    <property type="entry name" value="Knr4/Smi1-like_sf"/>
</dbReference>
<evidence type="ECO:0000313" key="2">
    <source>
        <dbReference type="EMBL" id="TDE54097.1"/>
    </source>
</evidence>
<evidence type="ECO:0000259" key="1">
    <source>
        <dbReference type="SMART" id="SM00860"/>
    </source>
</evidence>
<keyword evidence="3" id="KW-1185">Reference proteome</keyword>
<name>A0A4R5FMZ6_9ACTN</name>
<gene>
    <name evidence="2" type="ORF">E1295_15770</name>
</gene>
<dbReference type="SUPFAM" id="SSF160631">
    <property type="entry name" value="SMI1/KNR4-like"/>
    <property type="match status" value="1"/>
</dbReference>
<evidence type="ECO:0000313" key="3">
    <source>
        <dbReference type="Proteomes" id="UP000295136"/>
    </source>
</evidence>
<proteinExistence type="predicted"/>
<dbReference type="Proteomes" id="UP000295136">
    <property type="component" value="Unassembled WGS sequence"/>
</dbReference>